<evidence type="ECO:0000313" key="3">
    <source>
        <dbReference type="EMBL" id="PSR31522.1"/>
    </source>
</evidence>
<keyword evidence="2" id="KW-0732">Signal</keyword>
<comment type="caution">
    <text evidence="3">The sequence shown here is derived from an EMBL/GenBank/DDBJ whole genome shotgun (WGS) entry which is preliminary data.</text>
</comment>
<dbReference type="CDD" id="cd13540">
    <property type="entry name" value="PBP2_ModA_WtpA"/>
    <property type="match status" value="1"/>
</dbReference>
<evidence type="ECO:0000313" key="4">
    <source>
        <dbReference type="Proteomes" id="UP000242699"/>
    </source>
</evidence>
<comment type="similarity">
    <text evidence="1">Belongs to the bacterial solute-binding protein 1 family. WtpA subfamily.</text>
</comment>
<organism evidence="3 4">
    <name type="scientific">Sulfobacillus benefaciens</name>
    <dbReference type="NCBI Taxonomy" id="453960"/>
    <lineage>
        <taxon>Bacteria</taxon>
        <taxon>Bacillati</taxon>
        <taxon>Bacillota</taxon>
        <taxon>Clostridia</taxon>
        <taxon>Eubacteriales</taxon>
        <taxon>Clostridiales Family XVII. Incertae Sedis</taxon>
        <taxon>Sulfobacillus</taxon>
    </lineage>
</organism>
<dbReference type="InterPro" id="IPR050682">
    <property type="entry name" value="ModA/WtpA"/>
</dbReference>
<dbReference type="GO" id="GO:0015689">
    <property type="term" value="P:molybdate ion transport"/>
    <property type="evidence" value="ECO:0007669"/>
    <property type="project" value="TreeGrafter"/>
</dbReference>
<proteinExistence type="inferred from homology"/>
<sequence>MIRLRQRVRFSVAILSCTGLLAGCGSPASSPAHSGSEPMVHVVFAGSLELVNNQYLGPAFEKAKHIRYQGQGGGSYGMAHEIASGSVSANVFESIGYGPVQDLGRSGNPWALAVASSPLVLAYNDHTPYAAQLNQIRSGKKPFRDLFRILTRPGFKLGRTNPNTDPQGQAFVMAMELAQKLYHLPRGMPKQILGSTTGGSEIYTEEGILSLLQSGGLDASSAFLSEAIQRHLNYIVFPPKLNFSDPKDSGWYRQAHVRLSNGSIVYGTPLAIDVTAVGHPPSSQAISFIKFLISAKGQSLLRKEGYTVFPPFVLGQAKALPHAFGKELNHAL</sequence>
<dbReference type="AlphaFoldDB" id="A0A2T2XAL3"/>
<dbReference type="GO" id="GO:0030973">
    <property type="term" value="F:molybdate ion binding"/>
    <property type="evidence" value="ECO:0007669"/>
    <property type="project" value="TreeGrafter"/>
</dbReference>
<dbReference type="Proteomes" id="UP000242699">
    <property type="component" value="Unassembled WGS sequence"/>
</dbReference>
<evidence type="ECO:0000256" key="1">
    <source>
        <dbReference type="ARBA" id="ARBA00009438"/>
    </source>
</evidence>
<feature type="signal peptide" evidence="2">
    <location>
        <begin position="1"/>
        <end position="22"/>
    </location>
</feature>
<name>A0A2T2XAL3_9FIRM</name>
<dbReference type="Gene3D" id="3.40.190.10">
    <property type="entry name" value="Periplasmic binding protein-like II"/>
    <property type="match status" value="2"/>
</dbReference>
<dbReference type="SUPFAM" id="SSF53850">
    <property type="entry name" value="Periplasmic binding protein-like II"/>
    <property type="match status" value="1"/>
</dbReference>
<evidence type="ECO:0000256" key="2">
    <source>
        <dbReference type="SAM" id="SignalP"/>
    </source>
</evidence>
<feature type="chain" id="PRO_5039705850" evidence="2">
    <location>
        <begin position="23"/>
        <end position="332"/>
    </location>
</feature>
<dbReference type="PROSITE" id="PS51257">
    <property type="entry name" value="PROKAR_LIPOPROTEIN"/>
    <property type="match status" value="1"/>
</dbReference>
<protein>
    <submittedName>
        <fullName evidence="3">Metal-binding protein</fullName>
    </submittedName>
</protein>
<reference evidence="3 4" key="1">
    <citation type="journal article" date="2014" name="BMC Genomics">
        <title>Comparison of environmental and isolate Sulfobacillus genomes reveals diverse carbon, sulfur, nitrogen, and hydrogen metabolisms.</title>
        <authorList>
            <person name="Justice N.B."/>
            <person name="Norman A."/>
            <person name="Brown C.T."/>
            <person name="Singh A."/>
            <person name="Thomas B.C."/>
            <person name="Banfield J.F."/>
        </authorList>
    </citation>
    <scope>NUCLEOTIDE SEQUENCE [LARGE SCALE GENOMIC DNA]</scope>
    <source>
        <strain evidence="3">AMDSBA1</strain>
    </source>
</reference>
<dbReference type="EMBL" id="PXYT01000002">
    <property type="protein sequence ID" value="PSR31522.1"/>
    <property type="molecule type" value="Genomic_DNA"/>
</dbReference>
<gene>
    <name evidence="3" type="ORF">C7B43_02170</name>
</gene>
<dbReference type="PANTHER" id="PTHR30632">
    <property type="entry name" value="MOLYBDATE-BINDING PERIPLASMIC PROTEIN"/>
    <property type="match status" value="1"/>
</dbReference>
<accession>A0A2T2XAL3</accession>
<dbReference type="PANTHER" id="PTHR30632:SF16">
    <property type="entry name" value="MOLYBDATE_TUNGSTATE-BINDING PROTEIN WTPA"/>
    <property type="match status" value="1"/>
</dbReference>
<dbReference type="Pfam" id="PF13531">
    <property type="entry name" value="SBP_bac_11"/>
    <property type="match status" value="1"/>
</dbReference>